<dbReference type="EMBL" id="CP001826">
    <property type="protein sequence ID" value="ACZ42858.1"/>
    <property type="molecule type" value="Genomic_DNA"/>
</dbReference>
<dbReference type="GO" id="GO:0051607">
    <property type="term" value="P:defense response to virus"/>
    <property type="evidence" value="ECO:0007669"/>
    <property type="project" value="UniProtKB-KW"/>
</dbReference>
<dbReference type="eggNOG" id="COG1367">
    <property type="taxonomic scope" value="Bacteria"/>
</dbReference>
<dbReference type="RefSeq" id="WP_012875889.1">
    <property type="nucleotide sequence ID" value="NC_013526.1"/>
</dbReference>
<dbReference type="NCBIfam" id="TIGR01894">
    <property type="entry name" value="cas_TM1795_cmr1"/>
    <property type="match status" value="1"/>
</dbReference>
<dbReference type="STRING" id="525904.Tter_1952"/>
<protein>
    <submittedName>
        <fullName evidence="3">CRISPR-associated RAMP protein, Cmr1 family</fullName>
    </submittedName>
</protein>
<proteinExistence type="predicted"/>
<sequence length="386" mass="43621">MKELELRMKVVTPLFMGGADNTQAELRPSSIKGLLRFWWRAIQPPEVIKSVAVKEQDNQAKGDKDIPEIVKKESKIFGGAGKDQGQSRVHIRIVKLQDPSIEAYRGKRDQVGITYLGYGVADSKSNRKAIMPGYEFEVQISLRDLTPSEEEEVMDALWCMTHLGGMGSRSRRGFGSVVATRDIYKSKDELVQAIKVKLDRIRQRSQDQGGLPDYTAITKNTRVYILEPENSWEKALNKVGVLLSQYRLGTRGQPAQIVRPQDFITETQEVKAFASRGECPQNPPPRALFGLPHNYFFKDTRQNVQTEAELQGTKITRRASPLFIHIHQLASDQYVPVISFIPAKFLPKDSQLVLESNGRNCNTPLPPSYKPILDFLRKMPNSEVVL</sequence>
<organism evidence="3 4">
    <name type="scientific">Thermobaculum terrenum (strain ATCC BAA-798 / CCMEE 7001 / YNP1)</name>
    <dbReference type="NCBI Taxonomy" id="525904"/>
    <lineage>
        <taxon>Bacteria</taxon>
        <taxon>Bacillati</taxon>
        <taxon>Chloroflexota</taxon>
        <taxon>Chloroflexia</taxon>
        <taxon>Candidatus Thermobaculales</taxon>
        <taxon>Candidatus Thermobaculaceae</taxon>
        <taxon>Thermobaculum</taxon>
    </lineage>
</organism>
<dbReference type="KEGG" id="ttr:Tter_1952"/>
<evidence type="ECO:0000259" key="2">
    <source>
        <dbReference type="Pfam" id="PF03787"/>
    </source>
</evidence>
<keyword evidence="4" id="KW-1185">Reference proteome</keyword>
<dbReference type="OrthoDB" id="190500at2"/>
<dbReference type="InterPro" id="IPR005537">
    <property type="entry name" value="RAMP_III_fam"/>
</dbReference>
<evidence type="ECO:0000313" key="4">
    <source>
        <dbReference type="Proteomes" id="UP000000323"/>
    </source>
</evidence>
<dbReference type="Proteomes" id="UP000000323">
    <property type="component" value="Chromosome 2"/>
</dbReference>
<keyword evidence="1" id="KW-0051">Antiviral defense</keyword>
<reference evidence="4" key="1">
    <citation type="journal article" date="2010" name="Stand. Genomic Sci.">
        <title>Complete genome sequence of 'Thermobaculum terrenum' type strain (YNP1).</title>
        <authorList>
            <person name="Kiss H."/>
            <person name="Cleland D."/>
            <person name="Lapidus A."/>
            <person name="Lucas S."/>
            <person name="Glavina Del Rio T."/>
            <person name="Nolan M."/>
            <person name="Tice H."/>
            <person name="Han C."/>
            <person name="Goodwin L."/>
            <person name="Pitluck S."/>
            <person name="Liolios K."/>
            <person name="Ivanova N."/>
            <person name="Mavromatis K."/>
            <person name="Ovchinnikova G."/>
            <person name="Pati A."/>
            <person name="Chen A."/>
            <person name="Palaniappan K."/>
            <person name="Land M."/>
            <person name="Hauser L."/>
            <person name="Chang Y."/>
            <person name="Jeffries C."/>
            <person name="Lu M."/>
            <person name="Brettin T."/>
            <person name="Detter J."/>
            <person name="Goker M."/>
            <person name="Tindall B."/>
            <person name="Beck B."/>
            <person name="McDermott T."/>
            <person name="Woyke T."/>
            <person name="Bristow J."/>
            <person name="Eisen J."/>
            <person name="Markowitz V."/>
            <person name="Hugenholtz P."/>
            <person name="Kyrpides N."/>
            <person name="Klenk H."/>
            <person name="Cheng J."/>
        </authorList>
    </citation>
    <scope>NUCLEOTIDE SEQUENCE [LARGE SCALE GENOMIC DNA]</scope>
    <source>
        <strain evidence="4">ATCC BAA-798 / YNP1</strain>
    </source>
</reference>
<dbReference type="Pfam" id="PF03787">
    <property type="entry name" value="RAMPs"/>
    <property type="match status" value="1"/>
</dbReference>
<dbReference type="HOGENOM" id="CLU_050338_1_0_0"/>
<name>D1CGI7_THET1</name>
<dbReference type="AlphaFoldDB" id="D1CGI7"/>
<evidence type="ECO:0000313" key="3">
    <source>
        <dbReference type="EMBL" id="ACZ42858.1"/>
    </source>
</evidence>
<evidence type="ECO:0000256" key="1">
    <source>
        <dbReference type="ARBA" id="ARBA00023118"/>
    </source>
</evidence>
<dbReference type="InterPro" id="IPR007522">
    <property type="entry name" value="CRISPR-assoc_prot_TM1795"/>
</dbReference>
<feature type="domain" description="CRISPR type III-associated protein" evidence="2">
    <location>
        <begin position="8"/>
        <end position="177"/>
    </location>
</feature>
<accession>D1CGI7</accession>
<gene>
    <name evidence="3" type="ordered locus">Tter_1952</name>
</gene>